<dbReference type="PANTHER" id="PTHR30558">
    <property type="entry name" value="EXBD MEMBRANE COMPONENT OF PMF-DRIVEN MACROMOLECULE IMPORT SYSTEM"/>
    <property type="match status" value="1"/>
</dbReference>
<keyword evidence="4 7" id="KW-0812">Transmembrane</keyword>
<comment type="similarity">
    <text evidence="2 7">Belongs to the ExbD/TolR family.</text>
</comment>
<name>A0ABT2NPP0_9RHOB</name>
<keyword evidence="10" id="KW-1185">Reference proteome</keyword>
<accession>A0ABT2NPP0</accession>
<protein>
    <submittedName>
        <fullName evidence="9">Biopolymer transporter ExbD</fullName>
    </submittedName>
</protein>
<keyword evidence="5 8" id="KW-1133">Transmembrane helix</keyword>
<evidence type="ECO:0000313" key="9">
    <source>
        <dbReference type="EMBL" id="MCT8329465.1"/>
    </source>
</evidence>
<keyword evidence="7" id="KW-0653">Protein transport</keyword>
<evidence type="ECO:0000256" key="4">
    <source>
        <dbReference type="ARBA" id="ARBA00022692"/>
    </source>
</evidence>
<comment type="subcellular location">
    <subcellularLocation>
        <location evidence="1">Cell membrane</location>
        <topology evidence="1">Single-pass membrane protein</topology>
    </subcellularLocation>
    <subcellularLocation>
        <location evidence="7">Cell membrane</location>
        <topology evidence="7">Single-pass type II membrane protein</topology>
    </subcellularLocation>
</comment>
<comment type="caution">
    <text evidence="9">The sequence shown here is derived from an EMBL/GenBank/DDBJ whole genome shotgun (WGS) entry which is preliminary data.</text>
</comment>
<feature type="transmembrane region" description="Helical" evidence="8">
    <location>
        <begin position="15"/>
        <end position="32"/>
    </location>
</feature>
<keyword evidence="7" id="KW-0813">Transport</keyword>
<keyword evidence="3" id="KW-1003">Cell membrane</keyword>
<evidence type="ECO:0000256" key="3">
    <source>
        <dbReference type="ARBA" id="ARBA00022475"/>
    </source>
</evidence>
<evidence type="ECO:0000256" key="8">
    <source>
        <dbReference type="SAM" id="Phobius"/>
    </source>
</evidence>
<gene>
    <name evidence="9" type="ORF">N5I32_08080</name>
</gene>
<keyword evidence="6 8" id="KW-0472">Membrane</keyword>
<organism evidence="9 10">
    <name type="scientific">Albidovulum sediminis</name>
    <dbReference type="NCBI Taxonomy" id="3066345"/>
    <lineage>
        <taxon>Bacteria</taxon>
        <taxon>Pseudomonadati</taxon>
        <taxon>Pseudomonadota</taxon>
        <taxon>Alphaproteobacteria</taxon>
        <taxon>Rhodobacterales</taxon>
        <taxon>Paracoccaceae</taxon>
        <taxon>Albidovulum</taxon>
    </lineage>
</organism>
<dbReference type="Proteomes" id="UP001205601">
    <property type="component" value="Unassembled WGS sequence"/>
</dbReference>
<dbReference type="Gene3D" id="3.30.420.270">
    <property type="match status" value="1"/>
</dbReference>
<evidence type="ECO:0000313" key="10">
    <source>
        <dbReference type="Proteomes" id="UP001205601"/>
    </source>
</evidence>
<dbReference type="EMBL" id="JAOCQF010000001">
    <property type="protein sequence ID" value="MCT8329465.1"/>
    <property type="molecule type" value="Genomic_DNA"/>
</dbReference>
<proteinExistence type="inferred from homology"/>
<dbReference type="PANTHER" id="PTHR30558:SF3">
    <property type="entry name" value="BIOPOLYMER TRANSPORT PROTEIN EXBD-RELATED"/>
    <property type="match status" value="1"/>
</dbReference>
<evidence type="ECO:0000256" key="5">
    <source>
        <dbReference type="ARBA" id="ARBA00022989"/>
    </source>
</evidence>
<evidence type="ECO:0000256" key="6">
    <source>
        <dbReference type="ARBA" id="ARBA00023136"/>
    </source>
</evidence>
<dbReference type="RefSeq" id="WP_261494887.1">
    <property type="nucleotide sequence ID" value="NZ_JAOCQF010000001.1"/>
</dbReference>
<evidence type="ECO:0000256" key="2">
    <source>
        <dbReference type="ARBA" id="ARBA00005811"/>
    </source>
</evidence>
<dbReference type="Pfam" id="PF02472">
    <property type="entry name" value="ExbD"/>
    <property type="match status" value="1"/>
</dbReference>
<evidence type="ECO:0000256" key="1">
    <source>
        <dbReference type="ARBA" id="ARBA00004162"/>
    </source>
</evidence>
<sequence length="134" mass="14096">MKLRRARAGTEHETIVALIDVVLFLLIFFMLIGRMDATAPFMVFPATSLSGQDLPAGGETVAIAPDGRLALNGTEMDAGALSAALAAAVARDPAVVVRINAHRDAELRHTLALTGVLDDLGVKDIVLVVTPKEP</sequence>
<reference evidence="10" key="1">
    <citation type="submission" date="2023-07" db="EMBL/GenBank/DDBJ databases">
        <title>Defluviimonas sediminis sp. nov., isolated from mangrove sediment.</title>
        <authorList>
            <person name="Liu L."/>
            <person name="Li J."/>
            <person name="Huang Y."/>
            <person name="Pan J."/>
            <person name="Li M."/>
        </authorList>
    </citation>
    <scope>NUCLEOTIDE SEQUENCE [LARGE SCALE GENOMIC DNA]</scope>
    <source>
        <strain evidence="10">FT324</strain>
    </source>
</reference>
<evidence type="ECO:0000256" key="7">
    <source>
        <dbReference type="RuleBase" id="RU003879"/>
    </source>
</evidence>
<dbReference type="InterPro" id="IPR003400">
    <property type="entry name" value="ExbD"/>
</dbReference>